<evidence type="ECO:0000313" key="6">
    <source>
        <dbReference type="EMBL" id="NKY98357.1"/>
    </source>
</evidence>
<keyword evidence="2 6" id="KW-0808">Transferase</keyword>
<dbReference type="RefSeq" id="WP_061079644.1">
    <property type="nucleotide sequence ID" value="NZ_JAAXPG010000009.1"/>
</dbReference>
<dbReference type="Proteomes" id="UP000553209">
    <property type="component" value="Unassembled WGS sequence"/>
</dbReference>
<evidence type="ECO:0000313" key="7">
    <source>
        <dbReference type="Proteomes" id="UP000553209"/>
    </source>
</evidence>
<evidence type="ECO:0000256" key="2">
    <source>
        <dbReference type="ARBA" id="ARBA00022679"/>
    </source>
</evidence>
<dbReference type="GO" id="GO:1901137">
    <property type="term" value="P:carbohydrate derivative biosynthetic process"/>
    <property type="evidence" value="ECO:0007669"/>
    <property type="project" value="UniProtKB-ARBA"/>
</dbReference>
<evidence type="ECO:0000256" key="1">
    <source>
        <dbReference type="ARBA" id="ARBA00022676"/>
    </source>
</evidence>
<dbReference type="GO" id="GO:0016758">
    <property type="term" value="F:hexosyltransferase activity"/>
    <property type="evidence" value="ECO:0007669"/>
    <property type="project" value="TreeGrafter"/>
</dbReference>
<dbReference type="Pfam" id="PF00534">
    <property type="entry name" value="Glycos_transf_1"/>
    <property type="match status" value="1"/>
</dbReference>
<keyword evidence="1" id="KW-0328">Glycosyltransferase</keyword>
<evidence type="ECO:0000259" key="4">
    <source>
        <dbReference type="Pfam" id="PF00534"/>
    </source>
</evidence>
<protein>
    <submittedName>
        <fullName evidence="6">Glycosyltransferase family 4 protein</fullName>
    </submittedName>
</protein>
<gene>
    <name evidence="6" type="ORF">HGB44_11935</name>
</gene>
<evidence type="ECO:0000256" key="3">
    <source>
        <dbReference type="SAM" id="MobiDB-lite"/>
    </source>
</evidence>
<evidence type="ECO:0000259" key="5">
    <source>
        <dbReference type="Pfam" id="PF13439"/>
    </source>
</evidence>
<sequence length="437" mass="46132">MSTSFASPAVAAPPRTAVGATRRTRVLIGTDTYPPDVNGAAYFTARLARGLAARGARVHVVCPSPEGAPYTVERGGVVEHRLRSVSSLVHDSVRLAVPLGVRGHLDRLLDRLRPDAVHIQNHFLVGRMLAAAAHARGVPVVATNHFMPENLFDYVHVPGPLRPHAARLAWWDLGAVLSRAEHVTTPTPAAARLLVDQGFTRPVEPVSCGIDLDRFSPLDGGAATRRRLRGRLGVPDRRTVLFVGRLDEEKRVDELVRAVALTDGVQLVLAGHGAHRARLAELAAEVGAADRVVFLGFVPHADLPDVYRCADVWAIAGTAELQSIATLEAMASGLPVVAADAMALPHLVEEGGNGYLYPPGSPEALAARVESVVADEGRRLRMGACSRGMAELHRLEDSLERFERIYREASAGAGAGAGAGSGAALTPAPPAPGPAAV</sequence>
<feature type="domain" description="Glycosyl transferase family 1" evidence="4">
    <location>
        <begin position="231"/>
        <end position="384"/>
    </location>
</feature>
<dbReference type="AlphaFoldDB" id="A0A7X6MCK7"/>
<dbReference type="PANTHER" id="PTHR45947:SF3">
    <property type="entry name" value="SULFOQUINOVOSYL TRANSFERASE SQD2"/>
    <property type="match status" value="1"/>
</dbReference>
<dbReference type="InterPro" id="IPR001296">
    <property type="entry name" value="Glyco_trans_1"/>
</dbReference>
<feature type="region of interest" description="Disordered" evidence="3">
    <location>
        <begin position="417"/>
        <end position="437"/>
    </location>
</feature>
<feature type="compositionally biased region" description="Pro residues" evidence="3">
    <location>
        <begin position="427"/>
        <end position="437"/>
    </location>
</feature>
<dbReference type="EMBL" id="JAAXPG010000009">
    <property type="protein sequence ID" value="NKY98357.1"/>
    <property type="molecule type" value="Genomic_DNA"/>
</dbReference>
<dbReference type="InterPro" id="IPR028098">
    <property type="entry name" value="Glyco_trans_4-like_N"/>
</dbReference>
<comment type="caution">
    <text evidence="6">The sequence shown here is derived from an EMBL/GenBank/DDBJ whole genome shotgun (WGS) entry which is preliminary data.</text>
</comment>
<reference evidence="6 7" key="1">
    <citation type="submission" date="2020-04" db="EMBL/GenBank/DDBJ databases">
        <title>MicrobeNet Type strains.</title>
        <authorList>
            <person name="Nicholson A.C."/>
        </authorList>
    </citation>
    <scope>NUCLEOTIDE SEQUENCE [LARGE SCALE GENOMIC DNA]</scope>
    <source>
        <strain evidence="6 7">ATCC 23612</strain>
    </source>
</reference>
<dbReference type="SUPFAM" id="SSF53756">
    <property type="entry name" value="UDP-Glycosyltransferase/glycogen phosphorylase"/>
    <property type="match status" value="1"/>
</dbReference>
<accession>A0A7X6MCK7</accession>
<dbReference type="Gene3D" id="3.40.50.2000">
    <property type="entry name" value="Glycogen Phosphorylase B"/>
    <property type="match status" value="2"/>
</dbReference>
<dbReference type="InterPro" id="IPR050194">
    <property type="entry name" value="Glycosyltransferase_grp1"/>
</dbReference>
<feature type="domain" description="Glycosyltransferase subfamily 4-like N-terminal" evidence="5">
    <location>
        <begin position="37"/>
        <end position="214"/>
    </location>
</feature>
<keyword evidence="7" id="KW-1185">Reference proteome</keyword>
<proteinExistence type="predicted"/>
<dbReference type="PANTHER" id="PTHR45947">
    <property type="entry name" value="SULFOQUINOVOSYL TRANSFERASE SQD2"/>
    <property type="match status" value="1"/>
</dbReference>
<dbReference type="Pfam" id="PF13439">
    <property type="entry name" value="Glyco_transf_4"/>
    <property type="match status" value="1"/>
</dbReference>
<organism evidence="6 7">
    <name type="scientific">Nocardiopsis alborubida</name>
    <dbReference type="NCBI Taxonomy" id="146802"/>
    <lineage>
        <taxon>Bacteria</taxon>
        <taxon>Bacillati</taxon>
        <taxon>Actinomycetota</taxon>
        <taxon>Actinomycetes</taxon>
        <taxon>Streptosporangiales</taxon>
        <taxon>Nocardiopsidaceae</taxon>
        <taxon>Nocardiopsis</taxon>
    </lineage>
</organism>
<name>A0A7X6MCK7_9ACTN</name>